<proteinExistence type="predicted"/>
<evidence type="ECO:0000256" key="1">
    <source>
        <dbReference type="SAM" id="MobiDB-lite"/>
    </source>
</evidence>
<feature type="compositionally biased region" description="Polar residues" evidence="1">
    <location>
        <begin position="1010"/>
        <end position="1019"/>
    </location>
</feature>
<feature type="region of interest" description="Disordered" evidence="1">
    <location>
        <begin position="973"/>
        <end position="1057"/>
    </location>
</feature>
<feature type="compositionally biased region" description="Basic and acidic residues" evidence="1">
    <location>
        <begin position="875"/>
        <end position="884"/>
    </location>
</feature>
<feature type="non-terminal residue" evidence="2">
    <location>
        <position position="1"/>
    </location>
</feature>
<evidence type="ECO:0000313" key="3">
    <source>
        <dbReference type="Proteomes" id="UP000324800"/>
    </source>
</evidence>
<dbReference type="EMBL" id="SNRW01004954">
    <property type="protein sequence ID" value="KAA6386120.1"/>
    <property type="molecule type" value="Genomic_DNA"/>
</dbReference>
<reference evidence="2 3" key="1">
    <citation type="submission" date="2019-03" db="EMBL/GenBank/DDBJ databases">
        <title>Single cell metagenomics reveals metabolic interactions within the superorganism composed of flagellate Streblomastix strix and complex community of Bacteroidetes bacteria on its surface.</title>
        <authorList>
            <person name="Treitli S.C."/>
            <person name="Kolisko M."/>
            <person name="Husnik F."/>
            <person name="Keeling P."/>
            <person name="Hampl V."/>
        </authorList>
    </citation>
    <scope>NUCLEOTIDE SEQUENCE [LARGE SCALE GENOMIC DNA]</scope>
    <source>
        <strain evidence="2">ST1C</strain>
    </source>
</reference>
<organism evidence="2 3">
    <name type="scientific">Streblomastix strix</name>
    <dbReference type="NCBI Taxonomy" id="222440"/>
    <lineage>
        <taxon>Eukaryota</taxon>
        <taxon>Metamonada</taxon>
        <taxon>Preaxostyla</taxon>
        <taxon>Oxymonadida</taxon>
        <taxon>Streblomastigidae</taxon>
        <taxon>Streblomastix</taxon>
    </lineage>
</organism>
<feature type="compositionally biased region" description="Polar residues" evidence="1">
    <location>
        <begin position="848"/>
        <end position="860"/>
    </location>
</feature>
<feature type="compositionally biased region" description="Basic residues" evidence="1">
    <location>
        <begin position="985"/>
        <end position="994"/>
    </location>
</feature>
<evidence type="ECO:0000313" key="2">
    <source>
        <dbReference type="EMBL" id="KAA6386120.1"/>
    </source>
</evidence>
<feature type="compositionally biased region" description="Low complexity" evidence="1">
    <location>
        <begin position="805"/>
        <end position="818"/>
    </location>
</feature>
<feature type="compositionally biased region" description="Basic and acidic residues" evidence="1">
    <location>
        <begin position="1020"/>
        <end position="1032"/>
    </location>
</feature>
<feature type="compositionally biased region" description="Low complexity" evidence="1">
    <location>
        <begin position="768"/>
        <end position="785"/>
    </location>
</feature>
<sequence>STQLIGNPWHYTKDGENLIHVYQGTYELPLSTFEIFNDDQYPNAEFVAEEEVQINITSPIYSISKIRLAFSFIRVELGELYFTVDDDESSLKFSKCNMLRDDGNIAINAYSLAVVNRGSLILENLDVDGGNQLGSQSLIQATSPKLIHFTSSYFTNLALKSGSTAPLLLNVNEIHQNSHINISDIHVNKNNAGNQANTGVIFIHASEDQTKYMKNEDPSTEPLFVLENSEIIQNTLSSVSDSCIIQIEGIKPQQILIKNCIISNRSPFDSQKTYEVKIALISGSISQKLISQFQTVDFGPTFSPVAVKLPPSSQFTTFALPLDDLYAKIQINKEGLETCSSYTGNYHLDVRTLSCAVIMIISQDRNGELKKSPHIISIKDSFIENDLRTDGVAVSFVGENSLQQSNKIIFEPILPFETSPSDNALFCVRDGGLVTLTNLYIQRSNQIGSENAPIALIISGAEKQSSGVGKNSPGQLVIDNCILEGGNSVSSDVWYNLGLAETCNVGYGAAIVADGQTIVQISGSTIKTFEGPAVRALNGANVQIDKNTILDNNGQRNRNKLSSMQTNVVCEGGIGTTTVEFALDNVTSFTLTGNAWLFSPSGSNCAISAKLNGIQQLPRSQPQTETANVTIYEQKKIAEVNIGGRFLEPCMCSLVLEIRQNNGIQQGITLDIGVENASSQVAWSSSNNVILQLEASLIQELLDYTPWEVSIYEVGQKDSATWVLTEPVIEGEPEPQEEKKDKSLEQNHEEKQDLKTRKINKDRRLSDSHSSNSSHQTTSASNSHTKSPRSRKTHQTVSSIEDNISDSLTSSTASTTDGSFDEYESTESSSIVTQDIDEHKDMNVGAQLKSSRTSHQQSHLNSKHDKKSQKASKITNDKLDKSQEVDSVSDNFGSDSQSVMSTENGQFENQSQYYDLKNKQNIPNKHQQDKIKTSKIVKKHEDSLTSDLSYQEEEMSSDISDIIGAYSLDFEDKSHQKEEFQPIKNKTKRSKKSTKNQSDEIQKQDENKGEYNNQSSPQDTKQEKNNNKDIQRTDSIPPSVEGMQLFAFHNKAGEEVL</sequence>
<gene>
    <name evidence="2" type="ORF">EZS28_018352</name>
</gene>
<dbReference type="AlphaFoldDB" id="A0A5J4VUS3"/>
<accession>A0A5J4VUS3</accession>
<name>A0A5J4VUS3_9EUKA</name>
<feature type="region of interest" description="Disordered" evidence="1">
    <location>
        <begin position="728"/>
        <end position="956"/>
    </location>
</feature>
<feature type="compositionally biased region" description="Polar residues" evidence="1">
    <location>
        <begin position="885"/>
        <end position="925"/>
    </location>
</feature>
<dbReference type="Proteomes" id="UP000324800">
    <property type="component" value="Unassembled WGS sequence"/>
</dbReference>
<feature type="compositionally biased region" description="Basic and acidic residues" evidence="1">
    <location>
        <begin position="736"/>
        <end position="756"/>
    </location>
</feature>
<feature type="compositionally biased region" description="Basic and acidic residues" evidence="1">
    <location>
        <begin position="997"/>
        <end position="1009"/>
    </location>
</feature>
<comment type="caution">
    <text evidence="2">The sequence shown here is derived from an EMBL/GenBank/DDBJ whole genome shotgun (WGS) entry which is preliminary data.</text>
</comment>
<protein>
    <submittedName>
        <fullName evidence="2">Uncharacterized protein</fullName>
    </submittedName>
</protein>